<reference evidence="12" key="2">
    <citation type="submission" date="2013-04" db="EMBL/GenBank/DDBJ databases">
        <title>Genomic mechanisms accounting for the adaptation to parasitism in nematode-trapping fungi.</title>
        <authorList>
            <person name="Ahren D.G."/>
        </authorList>
    </citation>
    <scope>NUCLEOTIDE SEQUENCE [LARGE SCALE GENOMIC DNA]</scope>
    <source>
        <strain evidence="12">CBS 200.50</strain>
    </source>
</reference>
<protein>
    <recommendedName>
        <fullName evidence="10">CFEM domain-containing protein</fullName>
    </recommendedName>
</protein>
<feature type="domain" description="CFEM" evidence="10">
    <location>
        <begin position="2"/>
        <end position="40"/>
    </location>
</feature>
<dbReference type="GO" id="GO:0098552">
    <property type="term" value="C:side of membrane"/>
    <property type="evidence" value="ECO:0007669"/>
    <property type="project" value="UniProtKB-KW"/>
</dbReference>
<evidence type="ECO:0000256" key="4">
    <source>
        <dbReference type="ARBA" id="ARBA00022525"/>
    </source>
</evidence>
<name>S8AL78_DACHA</name>
<dbReference type="AlphaFoldDB" id="S8AL78"/>
<comment type="similarity">
    <text evidence="3">Belongs to the RBT5 family.</text>
</comment>
<evidence type="ECO:0000256" key="9">
    <source>
        <dbReference type="SAM" id="Phobius"/>
    </source>
</evidence>
<keyword evidence="4" id="KW-0964">Secreted</keyword>
<evidence type="ECO:0000313" key="12">
    <source>
        <dbReference type="Proteomes" id="UP000015100"/>
    </source>
</evidence>
<feature type="transmembrane region" description="Helical" evidence="9">
    <location>
        <begin position="83"/>
        <end position="103"/>
    </location>
</feature>
<dbReference type="EMBL" id="AQGS01000071">
    <property type="protein sequence ID" value="EPS43674.1"/>
    <property type="molecule type" value="Genomic_DNA"/>
</dbReference>
<keyword evidence="9" id="KW-0472">Membrane</keyword>
<comment type="caution">
    <text evidence="11">The sequence shown here is derived from an EMBL/GenBank/DDBJ whole genome shotgun (WGS) entry which is preliminary data.</text>
</comment>
<keyword evidence="8" id="KW-0449">Lipoprotein</keyword>
<evidence type="ECO:0000256" key="2">
    <source>
        <dbReference type="ARBA" id="ARBA00004613"/>
    </source>
</evidence>
<evidence type="ECO:0000259" key="10">
    <source>
        <dbReference type="Pfam" id="PF05730"/>
    </source>
</evidence>
<keyword evidence="6" id="KW-0732">Signal</keyword>
<evidence type="ECO:0000256" key="1">
    <source>
        <dbReference type="ARBA" id="ARBA00004589"/>
    </source>
</evidence>
<evidence type="ECO:0000256" key="7">
    <source>
        <dbReference type="ARBA" id="ARBA00023157"/>
    </source>
</evidence>
<accession>S8AL78</accession>
<keyword evidence="9" id="KW-0812">Transmembrane</keyword>
<evidence type="ECO:0000256" key="5">
    <source>
        <dbReference type="ARBA" id="ARBA00022622"/>
    </source>
</evidence>
<keyword evidence="5" id="KW-0325">Glycoprotein</keyword>
<keyword evidence="9" id="KW-1133">Transmembrane helix</keyword>
<organism evidence="11 12">
    <name type="scientific">Dactylellina haptotyla (strain CBS 200.50)</name>
    <name type="common">Nematode-trapping fungus</name>
    <name type="synonym">Monacrosporium haptotylum</name>
    <dbReference type="NCBI Taxonomy" id="1284197"/>
    <lineage>
        <taxon>Eukaryota</taxon>
        <taxon>Fungi</taxon>
        <taxon>Dikarya</taxon>
        <taxon>Ascomycota</taxon>
        <taxon>Pezizomycotina</taxon>
        <taxon>Orbiliomycetes</taxon>
        <taxon>Orbiliales</taxon>
        <taxon>Orbiliaceae</taxon>
        <taxon>Dactylellina</taxon>
    </lineage>
</organism>
<evidence type="ECO:0000256" key="8">
    <source>
        <dbReference type="ARBA" id="ARBA00023288"/>
    </source>
</evidence>
<keyword evidence="12" id="KW-1185">Reference proteome</keyword>
<keyword evidence="7" id="KW-1015">Disulfide bond</keyword>
<evidence type="ECO:0000313" key="11">
    <source>
        <dbReference type="EMBL" id="EPS43674.1"/>
    </source>
</evidence>
<keyword evidence="5" id="KW-0336">GPI-anchor</keyword>
<dbReference type="GO" id="GO:0005576">
    <property type="term" value="C:extracellular region"/>
    <property type="evidence" value="ECO:0007669"/>
    <property type="project" value="UniProtKB-SubCell"/>
</dbReference>
<reference evidence="11 12" key="1">
    <citation type="journal article" date="2013" name="PLoS Genet.">
        <title>Genomic mechanisms accounting for the adaptation to parasitism in nematode-trapping fungi.</title>
        <authorList>
            <person name="Meerupati T."/>
            <person name="Andersson K.M."/>
            <person name="Friman E."/>
            <person name="Kumar D."/>
            <person name="Tunlid A."/>
            <person name="Ahren D."/>
        </authorList>
    </citation>
    <scope>NUCLEOTIDE SEQUENCE [LARGE SCALE GENOMIC DNA]</scope>
    <source>
        <strain evidence="11 12">CBS 200.50</strain>
    </source>
</reference>
<dbReference type="InterPro" id="IPR008427">
    <property type="entry name" value="Extracellular_membr_CFEM_dom"/>
</dbReference>
<dbReference type="Proteomes" id="UP000015100">
    <property type="component" value="Unassembled WGS sequence"/>
</dbReference>
<proteinExistence type="inferred from homology"/>
<comment type="subcellular location">
    <subcellularLocation>
        <location evidence="1">Membrane</location>
        <topology evidence="1">Lipid-anchor</topology>
        <topology evidence="1">GPI-anchor</topology>
    </subcellularLocation>
    <subcellularLocation>
        <location evidence="2">Secreted</location>
    </subcellularLocation>
</comment>
<dbReference type="Pfam" id="PF05730">
    <property type="entry name" value="CFEM"/>
    <property type="match status" value="1"/>
</dbReference>
<evidence type="ECO:0000256" key="6">
    <source>
        <dbReference type="ARBA" id="ARBA00022729"/>
    </source>
</evidence>
<sequence length="127" mass="14014">MDIECPCQDFNFMKTLLTCVRDACTPPEYQRVVSFMESFCTAVGATPDIPEAPSSSAPPLLYINRPSKPLVKRSSSRLLGGEIAAVVVATVIPILLLCAYLWYRDRKREKLKEANAANEHGTDPLSP</sequence>
<evidence type="ECO:0000256" key="3">
    <source>
        <dbReference type="ARBA" id="ARBA00010031"/>
    </source>
</evidence>
<dbReference type="HOGENOM" id="CLU_1970492_0_0_1"/>
<gene>
    <name evidence="11" type="ORF">H072_2418</name>
</gene>